<gene>
    <name evidence="15" type="ORF">UB32_18465</name>
</gene>
<name>A0A0D6Z4D6_9BACI</name>
<dbReference type="InterPro" id="IPR013011">
    <property type="entry name" value="PTS_EIIB_2"/>
</dbReference>
<evidence type="ECO:0000259" key="12">
    <source>
        <dbReference type="PROSITE" id="PS51094"/>
    </source>
</evidence>
<dbReference type="InterPro" id="IPR007737">
    <property type="entry name" value="Mga_HTH"/>
</dbReference>
<dbReference type="PROSITE" id="PS51094">
    <property type="entry name" value="PTS_EIIA_TYPE_2"/>
    <property type="match status" value="1"/>
</dbReference>
<dbReference type="InterPro" id="IPR002178">
    <property type="entry name" value="PTS_EIIA_type-2_dom"/>
</dbReference>
<dbReference type="SUPFAM" id="SSF55804">
    <property type="entry name" value="Phoshotransferase/anion transport protein"/>
    <property type="match status" value="1"/>
</dbReference>
<sequence>MYLDKRSKNILEDLISHPNMSSKDIESKTGLTRRQIKYSVEKINSWLKVNNYPTISRLKNGKFIIQPVLAELHANDKLRIAKNYILSEEERVLLILFILLAQDDLSLIHFTQALKVSNVTILSDMKEAKQRVKDFGLEIIYSRTEGYQLFGEEWIQRNLLYYILNELSDRYAGLALIQDFAMLDEKKLDFIFLQLEKIEEFLGIKFTDEKLQLSPYCIGIILERVNRGNIITFDFQIQYKELSDTKEYEATEHLIKYEKNLPEVERLYITLQLLATNIFSGEVLSENGLKNALIETIQLFEKNAFIELRNKDYLVNRLMLHLKPAYYRIKYNLTSFHDTVVQLDKAYVELDYIVGISLGPLETYINSEIPTNERFYITLFIGGHLIETKQSLVERKKAIVICRNGVTVSKLLRNTLTKLFPEFYFYETMSVREFYERNPNDVEIVFSPEPIKSNANVFIINVFLSEKDQALLRQRVMKWMYGFKSETLDLQRLLSIIEKSADIHSTEKLKAAIQEFFYPSKSEPFIEAQQDRNPDLNQLINENTIQMIDTVSDWKTGIRFAAKPLIDNHSITKDYVETMIMSHDFNHPYMILGKSMAIPHASPEHGVNKLSMSLLVVKNGVLFSKDHNINFIVIIAPTDATQHVKAIYQLSKLAENELTLQKLLVANSSSSIVETIEDFQLVIQDKKEGSL</sequence>
<dbReference type="Gene3D" id="3.40.930.10">
    <property type="entry name" value="Mannitol-specific EII, Chain A"/>
    <property type="match status" value="1"/>
</dbReference>
<dbReference type="AlphaFoldDB" id="A0A0D6Z4D6"/>
<evidence type="ECO:0000256" key="11">
    <source>
        <dbReference type="ARBA" id="ARBA00042072"/>
    </source>
</evidence>
<keyword evidence="6" id="KW-0598">Phosphotransferase system</keyword>
<evidence type="ECO:0000256" key="2">
    <source>
        <dbReference type="ARBA" id="ARBA00022448"/>
    </source>
</evidence>
<evidence type="ECO:0000259" key="13">
    <source>
        <dbReference type="PROSITE" id="PS51099"/>
    </source>
</evidence>
<proteinExistence type="predicted"/>
<dbReference type="GO" id="GO:0009401">
    <property type="term" value="P:phosphoenolpyruvate-dependent sugar phosphotransferase system"/>
    <property type="evidence" value="ECO:0007669"/>
    <property type="project" value="UniProtKB-KW"/>
</dbReference>
<dbReference type="InterPro" id="IPR036634">
    <property type="entry name" value="PRD_sf"/>
</dbReference>
<dbReference type="GO" id="GO:0008982">
    <property type="term" value="F:protein-N(PI)-phosphohistidine-sugar phosphotransferase activity"/>
    <property type="evidence" value="ECO:0007669"/>
    <property type="project" value="InterPro"/>
</dbReference>
<evidence type="ECO:0000256" key="9">
    <source>
        <dbReference type="ARBA" id="ARBA00037387"/>
    </source>
</evidence>
<dbReference type="Pfam" id="PF00359">
    <property type="entry name" value="PTS_EIIA_2"/>
    <property type="match status" value="1"/>
</dbReference>
<evidence type="ECO:0000256" key="6">
    <source>
        <dbReference type="ARBA" id="ARBA00022683"/>
    </source>
</evidence>
<keyword evidence="7" id="KW-0418">Kinase</keyword>
<keyword evidence="16" id="KW-1185">Reference proteome</keyword>
<evidence type="ECO:0000256" key="1">
    <source>
        <dbReference type="ARBA" id="ARBA00004496"/>
    </source>
</evidence>
<evidence type="ECO:0000313" key="15">
    <source>
        <dbReference type="EMBL" id="KIY20574.1"/>
    </source>
</evidence>
<evidence type="ECO:0000256" key="3">
    <source>
        <dbReference type="ARBA" id="ARBA00022490"/>
    </source>
</evidence>
<evidence type="ECO:0000256" key="10">
    <source>
        <dbReference type="ARBA" id="ARBA00041175"/>
    </source>
</evidence>
<keyword evidence="5" id="KW-0808">Transferase</keyword>
<dbReference type="Pfam" id="PF05043">
    <property type="entry name" value="Mga"/>
    <property type="match status" value="1"/>
</dbReference>
<dbReference type="RefSeq" id="WP_044396573.1">
    <property type="nucleotide sequence ID" value="NZ_JXIQ01000195.1"/>
</dbReference>
<evidence type="ECO:0000256" key="4">
    <source>
        <dbReference type="ARBA" id="ARBA00022553"/>
    </source>
</evidence>
<dbReference type="CDD" id="cd05568">
    <property type="entry name" value="PTS_IIB_bgl_like"/>
    <property type="match status" value="1"/>
</dbReference>
<dbReference type="InterPro" id="IPR051351">
    <property type="entry name" value="Ascorbate-PTS_EIIA_comp"/>
</dbReference>
<keyword evidence="4" id="KW-0597">Phosphoprotein</keyword>
<comment type="caution">
    <text evidence="15">The sequence shown here is derived from an EMBL/GenBank/DDBJ whole genome shotgun (WGS) entry which is preliminary data.</text>
</comment>
<dbReference type="GO" id="GO:0006355">
    <property type="term" value="P:regulation of DNA-templated transcription"/>
    <property type="evidence" value="ECO:0007669"/>
    <property type="project" value="InterPro"/>
</dbReference>
<dbReference type="PROSITE" id="PS51372">
    <property type="entry name" value="PRD_2"/>
    <property type="match status" value="2"/>
</dbReference>
<dbReference type="EMBL" id="JXIQ01000195">
    <property type="protein sequence ID" value="KIY20574.1"/>
    <property type="molecule type" value="Genomic_DNA"/>
</dbReference>
<dbReference type="SUPFAM" id="SSF63520">
    <property type="entry name" value="PTS-regulatory domain, PRD"/>
    <property type="match status" value="1"/>
</dbReference>
<evidence type="ECO:0000256" key="8">
    <source>
        <dbReference type="ARBA" id="ARBA00023159"/>
    </source>
</evidence>
<protein>
    <recommendedName>
        <fullName evidence="10">Ascorbate-specific PTS system EIIA component</fullName>
    </recommendedName>
    <alternativeName>
        <fullName evidence="11">Ascorbate-specific phosphotransferase enzyme IIA component</fullName>
    </alternativeName>
</protein>
<keyword evidence="3" id="KW-0963">Cytoplasm</keyword>
<evidence type="ECO:0000313" key="16">
    <source>
        <dbReference type="Proteomes" id="UP000032512"/>
    </source>
</evidence>
<dbReference type="InterPro" id="IPR011608">
    <property type="entry name" value="PRD"/>
</dbReference>
<evidence type="ECO:0000259" key="14">
    <source>
        <dbReference type="PROSITE" id="PS51372"/>
    </source>
</evidence>
<comment type="subcellular location">
    <subcellularLocation>
        <location evidence="1">Cytoplasm</location>
    </subcellularLocation>
</comment>
<dbReference type="Proteomes" id="UP000032512">
    <property type="component" value="Unassembled WGS sequence"/>
</dbReference>
<feature type="domain" description="PTS EIIB type-2" evidence="13">
    <location>
        <begin position="396"/>
        <end position="484"/>
    </location>
</feature>
<dbReference type="GO" id="GO:0005737">
    <property type="term" value="C:cytoplasm"/>
    <property type="evidence" value="ECO:0007669"/>
    <property type="project" value="UniProtKB-SubCell"/>
</dbReference>
<dbReference type="PANTHER" id="PTHR36203:SF1">
    <property type="entry name" value="ASCORBATE-SPECIFIC PTS SYSTEM EIIA COMPONENT"/>
    <property type="match status" value="1"/>
</dbReference>
<dbReference type="Gene3D" id="1.10.1790.10">
    <property type="entry name" value="PRD domain"/>
    <property type="match status" value="1"/>
</dbReference>
<keyword evidence="8" id="KW-0010">Activator</keyword>
<dbReference type="PANTHER" id="PTHR36203">
    <property type="entry name" value="ASCORBATE-SPECIFIC PTS SYSTEM EIIA COMPONENT"/>
    <property type="match status" value="1"/>
</dbReference>
<feature type="domain" description="PRD" evidence="14">
    <location>
        <begin position="284"/>
        <end position="391"/>
    </location>
</feature>
<feature type="domain" description="PRD" evidence="14">
    <location>
        <begin position="182"/>
        <end position="283"/>
    </location>
</feature>
<organism evidence="15 16">
    <name type="scientific">Mesobacillus subterraneus</name>
    <dbReference type="NCBI Taxonomy" id="285983"/>
    <lineage>
        <taxon>Bacteria</taxon>
        <taxon>Bacillati</taxon>
        <taxon>Bacillota</taxon>
        <taxon>Bacilli</taxon>
        <taxon>Bacillales</taxon>
        <taxon>Bacillaceae</taxon>
        <taxon>Mesobacillus</taxon>
    </lineage>
</organism>
<comment type="function">
    <text evidence="9">The phosphoenolpyruvate-dependent sugar phosphotransferase system (sugar PTS), a major carbohydrate active transport system, catalyzes the phosphorylation of incoming sugar substrates concomitantly with their translocation across the cell membrane. The enzyme II UlaABC PTS system is involved in ascorbate transport.</text>
</comment>
<reference evidence="15 16" key="1">
    <citation type="submission" date="2015-01" db="EMBL/GenBank/DDBJ databases">
        <title>Draft genome sequences of the supercritical CO2 tolerant bacteria Bacillus subterraneus MITOT1 and Bacillus cereus MIT0214.</title>
        <authorList>
            <person name="Peet K.C."/>
            <person name="Thompson J.R."/>
        </authorList>
    </citation>
    <scope>NUCLEOTIDE SEQUENCE [LARGE SCALE GENOMIC DNA]</scope>
    <source>
        <strain evidence="15 16">MITOT1</strain>
    </source>
</reference>
<feature type="domain" description="PTS EIIA type-2" evidence="12">
    <location>
        <begin position="538"/>
        <end position="679"/>
    </location>
</feature>
<evidence type="ECO:0000256" key="7">
    <source>
        <dbReference type="ARBA" id="ARBA00022777"/>
    </source>
</evidence>
<dbReference type="PATRIC" id="fig|285983.3.peg.3261"/>
<dbReference type="InterPro" id="IPR016152">
    <property type="entry name" value="PTrfase/Anion_transptr"/>
</dbReference>
<dbReference type="PROSITE" id="PS51099">
    <property type="entry name" value="PTS_EIIB_TYPE_2"/>
    <property type="match status" value="1"/>
</dbReference>
<accession>A0A0D6Z4D6</accession>
<dbReference type="OrthoDB" id="369398at2"/>
<dbReference type="Pfam" id="PF00874">
    <property type="entry name" value="PRD"/>
    <property type="match status" value="1"/>
</dbReference>
<evidence type="ECO:0000256" key="5">
    <source>
        <dbReference type="ARBA" id="ARBA00022679"/>
    </source>
</evidence>
<keyword evidence="2" id="KW-0813">Transport</keyword>
<dbReference type="GO" id="GO:0016301">
    <property type="term" value="F:kinase activity"/>
    <property type="evidence" value="ECO:0007669"/>
    <property type="project" value="UniProtKB-KW"/>
</dbReference>